<evidence type="ECO:0000256" key="19">
    <source>
        <dbReference type="SAM" id="SignalP"/>
    </source>
</evidence>
<keyword evidence="15 18" id="KW-1133">Transmembrane helix</keyword>
<dbReference type="FunFam" id="3.30.200.20:FF:000292">
    <property type="entry name" value="Leucine-rich repeat receptor-like serine/threonine-protein kinase BAM1"/>
    <property type="match status" value="1"/>
</dbReference>
<dbReference type="PROSITE" id="PS00108">
    <property type="entry name" value="PROTEIN_KINASE_ST"/>
    <property type="match status" value="1"/>
</dbReference>
<keyword evidence="10" id="KW-0677">Repeat</keyword>
<dbReference type="PRINTS" id="PR00019">
    <property type="entry name" value="LEURICHRPT"/>
</dbReference>
<evidence type="ECO:0000256" key="17">
    <source>
        <dbReference type="ARBA" id="ARBA00023180"/>
    </source>
</evidence>
<dbReference type="SUPFAM" id="SSF52058">
    <property type="entry name" value="L domain-like"/>
    <property type="match status" value="1"/>
</dbReference>
<feature type="chain" id="PRO_5043740182" description="non-specific serine/threonine protein kinase" evidence="19">
    <location>
        <begin position="24"/>
        <end position="976"/>
    </location>
</feature>
<evidence type="ECO:0000256" key="6">
    <source>
        <dbReference type="ARBA" id="ARBA00022614"/>
    </source>
</evidence>
<evidence type="ECO:0000313" key="21">
    <source>
        <dbReference type="EMBL" id="CAH9067942.1"/>
    </source>
</evidence>
<dbReference type="InterPro" id="IPR000719">
    <property type="entry name" value="Prot_kinase_dom"/>
</dbReference>
<dbReference type="GO" id="GO:0033612">
    <property type="term" value="F:receptor serine/threonine kinase binding"/>
    <property type="evidence" value="ECO:0007669"/>
    <property type="project" value="TreeGrafter"/>
</dbReference>
<comment type="similarity">
    <text evidence="2">Belongs to the protein kinase superfamily. Ser/Thr protein kinase family.</text>
</comment>
<dbReference type="PANTHER" id="PTHR48056">
    <property type="entry name" value="LRR RECEPTOR-LIKE SERINE/THREONINE-PROTEIN KINASE-RELATED"/>
    <property type="match status" value="1"/>
</dbReference>
<keyword evidence="13" id="KW-0221">Differentiation</keyword>
<dbReference type="SMART" id="SM00220">
    <property type="entry name" value="S_TKc"/>
    <property type="match status" value="1"/>
</dbReference>
<dbReference type="Pfam" id="PF23598">
    <property type="entry name" value="LRR_14"/>
    <property type="match status" value="1"/>
</dbReference>
<proteinExistence type="inferred from homology"/>
<dbReference type="FunFam" id="3.80.10.10:FF:000560">
    <property type="entry name" value="Leucine-rich repeat receptor-like serine/threonine-protein kinase BAM3"/>
    <property type="match status" value="1"/>
</dbReference>
<dbReference type="Gene3D" id="3.80.10.10">
    <property type="entry name" value="Ribonuclease Inhibitor"/>
    <property type="match status" value="4"/>
</dbReference>
<dbReference type="InterPro" id="IPR055414">
    <property type="entry name" value="LRR_R13L4/SHOC2-like"/>
</dbReference>
<evidence type="ECO:0000256" key="14">
    <source>
        <dbReference type="ARBA" id="ARBA00022840"/>
    </source>
</evidence>
<protein>
    <recommendedName>
        <fullName evidence="3">non-specific serine/threonine protein kinase</fullName>
        <ecNumber evidence="3">2.7.11.1</ecNumber>
    </recommendedName>
</protein>
<dbReference type="InterPro" id="IPR050647">
    <property type="entry name" value="Plant_LRR-RLKs"/>
</dbReference>
<keyword evidence="4" id="KW-1003">Cell membrane</keyword>
<dbReference type="Pfam" id="PF08263">
    <property type="entry name" value="LRRNT_2"/>
    <property type="match status" value="1"/>
</dbReference>
<evidence type="ECO:0000256" key="8">
    <source>
        <dbReference type="ARBA" id="ARBA00022692"/>
    </source>
</evidence>
<dbReference type="GO" id="GO:0005886">
    <property type="term" value="C:plasma membrane"/>
    <property type="evidence" value="ECO:0007669"/>
    <property type="project" value="UniProtKB-SubCell"/>
</dbReference>
<dbReference type="GO" id="GO:0004674">
    <property type="term" value="F:protein serine/threonine kinase activity"/>
    <property type="evidence" value="ECO:0007669"/>
    <property type="project" value="UniProtKB-KW"/>
</dbReference>
<evidence type="ECO:0000256" key="18">
    <source>
        <dbReference type="SAM" id="Phobius"/>
    </source>
</evidence>
<keyword evidence="7" id="KW-0808">Transferase</keyword>
<dbReference type="Gene3D" id="1.10.510.10">
    <property type="entry name" value="Transferase(Phosphotransferase) domain 1"/>
    <property type="match status" value="1"/>
</dbReference>
<dbReference type="SUPFAM" id="SSF56112">
    <property type="entry name" value="Protein kinase-like (PK-like)"/>
    <property type="match status" value="1"/>
</dbReference>
<dbReference type="FunFam" id="3.80.10.10:FF:000288">
    <property type="entry name" value="LRR receptor-like serine/threonine-protein kinase EFR"/>
    <property type="match status" value="1"/>
</dbReference>
<keyword evidence="12" id="KW-0418">Kinase</keyword>
<dbReference type="GO" id="GO:0006952">
    <property type="term" value="P:defense response"/>
    <property type="evidence" value="ECO:0007669"/>
    <property type="project" value="UniProtKB-ARBA"/>
</dbReference>
<keyword evidence="9 19" id="KW-0732">Signal</keyword>
<evidence type="ECO:0000256" key="2">
    <source>
        <dbReference type="ARBA" id="ARBA00008684"/>
    </source>
</evidence>
<feature type="transmembrane region" description="Helical" evidence="18">
    <location>
        <begin position="640"/>
        <end position="660"/>
    </location>
</feature>
<dbReference type="InterPro" id="IPR008271">
    <property type="entry name" value="Ser/Thr_kinase_AS"/>
</dbReference>
<evidence type="ECO:0000259" key="20">
    <source>
        <dbReference type="PROSITE" id="PS50011"/>
    </source>
</evidence>
<accession>A0AAV0C4G5</accession>
<dbReference type="InterPro" id="IPR003591">
    <property type="entry name" value="Leu-rich_rpt_typical-subtyp"/>
</dbReference>
<dbReference type="AlphaFoldDB" id="A0AAV0C4G5"/>
<keyword evidence="16 18" id="KW-0472">Membrane</keyword>
<comment type="subcellular location">
    <subcellularLocation>
        <location evidence="1">Cell membrane</location>
        <topology evidence="1">Single-pass type I membrane protein</topology>
    </subcellularLocation>
</comment>
<keyword evidence="17" id="KW-0325">Glycoprotein</keyword>
<dbReference type="FunFam" id="3.80.10.10:FF:000400">
    <property type="entry name" value="Nuclear pore complex protein NUP107"/>
    <property type="match status" value="1"/>
</dbReference>
<evidence type="ECO:0000256" key="15">
    <source>
        <dbReference type="ARBA" id="ARBA00022989"/>
    </source>
</evidence>
<dbReference type="Proteomes" id="UP001152523">
    <property type="component" value="Unassembled WGS sequence"/>
</dbReference>
<dbReference type="PROSITE" id="PS50011">
    <property type="entry name" value="PROTEIN_KINASE_DOM"/>
    <property type="match status" value="1"/>
</dbReference>
<keyword evidence="14" id="KW-0067">ATP-binding</keyword>
<dbReference type="GO" id="GO:0005524">
    <property type="term" value="F:ATP binding"/>
    <property type="evidence" value="ECO:0007669"/>
    <property type="project" value="UniProtKB-KW"/>
</dbReference>
<dbReference type="InterPro" id="IPR011009">
    <property type="entry name" value="Kinase-like_dom_sf"/>
</dbReference>
<feature type="domain" description="Protein kinase" evidence="20">
    <location>
        <begin position="691"/>
        <end position="970"/>
    </location>
</feature>
<keyword evidence="5" id="KW-0723">Serine/threonine-protein kinase</keyword>
<dbReference type="GO" id="GO:0051707">
    <property type="term" value="P:response to other organism"/>
    <property type="evidence" value="ECO:0007669"/>
    <property type="project" value="UniProtKB-ARBA"/>
</dbReference>
<feature type="signal peptide" evidence="19">
    <location>
        <begin position="1"/>
        <end position="23"/>
    </location>
</feature>
<dbReference type="SMART" id="SM00369">
    <property type="entry name" value="LRR_TYP"/>
    <property type="match status" value="4"/>
</dbReference>
<dbReference type="InterPro" id="IPR001611">
    <property type="entry name" value="Leu-rich_rpt"/>
</dbReference>
<gene>
    <name evidence="21" type="ORF">CEPIT_LOCUS2674</name>
</gene>
<dbReference type="InterPro" id="IPR013210">
    <property type="entry name" value="LRR_N_plant-typ"/>
</dbReference>
<dbReference type="Gene3D" id="3.30.200.20">
    <property type="entry name" value="Phosphorylase Kinase, domain 1"/>
    <property type="match status" value="1"/>
</dbReference>
<keyword evidence="6" id="KW-0433">Leucine-rich repeat</keyword>
<dbReference type="FunFam" id="1.10.510.10:FF:000201">
    <property type="entry name" value="Leucine-rich repeat receptor-like serine/threonine-protein kinase"/>
    <property type="match status" value="1"/>
</dbReference>
<evidence type="ECO:0000256" key="12">
    <source>
        <dbReference type="ARBA" id="ARBA00022777"/>
    </source>
</evidence>
<sequence length="976" mass="107126">MPGAKIHLLSVLLLCSTMNASYPEPENDLDTLLKLKASMVGQGSTSLGDWSAANSSSPAVHCSFSGVTCDGDSRVVSLNISHVPLFGTLPPEIGLLDRLVNLTLVSDNLTGPLPLEFAKLSSIRFVNLSGNSFSGDFPREILLGMVELRVFDVYNNDFTGSLPREFLKLKKLETLKLGGNFFTGEIPEVYSDIQSLKCLALQGNSLTGVIPPSLAKLPNLEELRLGYYNSYEGGIPPELGSVATLRLLDLGGCNLTGEIPPELGNLKQLHTLFLQMNHLTGHIPAELSGLESLMSLDLSVNELTGEIPAGFSNLKNLTLINLFKNKFHGGIPSFIGDFQYLQVLQVWGNNFTFELPENIGRNSPLVYLDVASNRFTGPIPKDLCIGGRLNTLILMENFFFGSIPEGLGNCKSLIRVRMMKNFLNGTIPPGFFSLPFLDMFELRDNYLFGDLPAEFSAKNLTSLSLSNNWLTGKIHHSLGNLENLVALSLDSNRFSGEIPVEISKLQNLVSLDLSDNILTGEIPASLTQCKELYSIDLSGNNLTGAVPEQISMLTSLNELNLSNNQLEGAIPSELGAMTSLTVLDLSNNDFSGRRPVNGQLKFFNDRIFAGNPRLCSPHTQHCPSSSSPSFHKNRHTSKTVITLIISAAVGSLLAATWMISTRGRTKKSRRAYKLTAFQRLDFKASDVLECLKEENVIGKGGAGVVYRGCMPNGTDIAIKKIVRRGSDHRNNQDRGFKAEIQTLGRIRHRNIVRLIGYLKNKETNLLLYEYMSNGSLGEMLHGSKGGHLQWEMRYKIAMEAAKGLCYLHHDCCPSIIHRDVKSNNILLDSDYEAHVADFGLAKFLFDADGSQCMSSVAGSYGYIAPEYAYTLKVDQKSDVYSFGVVLLELIVGRKPVGEFGDGVDIVRWVRKTVSELPQPSDAASVLAVVDSRLKGYSLQGVVHMFKIAMLCVEDDSRSRPSMREVVHMLTNLPPDI</sequence>
<dbReference type="InterPro" id="IPR032675">
    <property type="entry name" value="LRR_dom_sf"/>
</dbReference>
<dbReference type="GO" id="GO:0030154">
    <property type="term" value="P:cell differentiation"/>
    <property type="evidence" value="ECO:0007669"/>
    <property type="project" value="UniProtKB-KW"/>
</dbReference>
<keyword evidence="22" id="KW-1185">Reference proteome</keyword>
<evidence type="ECO:0000256" key="16">
    <source>
        <dbReference type="ARBA" id="ARBA00023136"/>
    </source>
</evidence>
<evidence type="ECO:0000256" key="9">
    <source>
        <dbReference type="ARBA" id="ARBA00022729"/>
    </source>
</evidence>
<evidence type="ECO:0000256" key="3">
    <source>
        <dbReference type="ARBA" id="ARBA00012513"/>
    </source>
</evidence>
<evidence type="ECO:0000256" key="10">
    <source>
        <dbReference type="ARBA" id="ARBA00022737"/>
    </source>
</evidence>
<dbReference type="EMBL" id="CAMAPF010000014">
    <property type="protein sequence ID" value="CAH9067942.1"/>
    <property type="molecule type" value="Genomic_DNA"/>
</dbReference>
<evidence type="ECO:0000256" key="13">
    <source>
        <dbReference type="ARBA" id="ARBA00022782"/>
    </source>
</evidence>
<comment type="caution">
    <text evidence="21">The sequence shown here is derived from an EMBL/GenBank/DDBJ whole genome shotgun (WGS) entry which is preliminary data.</text>
</comment>
<dbReference type="SUPFAM" id="SSF52047">
    <property type="entry name" value="RNI-like"/>
    <property type="match status" value="1"/>
</dbReference>
<dbReference type="PANTHER" id="PTHR48056:SF44">
    <property type="entry name" value="RECEPTOR PROTEIN KINASE CLAVATA1"/>
    <property type="match status" value="1"/>
</dbReference>
<evidence type="ECO:0000313" key="22">
    <source>
        <dbReference type="Proteomes" id="UP001152523"/>
    </source>
</evidence>
<organism evidence="21 22">
    <name type="scientific">Cuscuta epithymum</name>
    <dbReference type="NCBI Taxonomy" id="186058"/>
    <lineage>
        <taxon>Eukaryota</taxon>
        <taxon>Viridiplantae</taxon>
        <taxon>Streptophyta</taxon>
        <taxon>Embryophyta</taxon>
        <taxon>Tracheophyta</taxon>
        <taxon>Spermatophyta</taxon>
        <taxon>Magnoliopsida</taxon>
        <taxon>eudicotyledons</taxon>
        <taxon>Gunneridae</taxon>
        <taxon>Pentapetalae</taxon>
        <taxon>asterids</taxon>
        <taxon>lamiids</taxon>
        <taxon>Solanales</taxon>
        <taxon>Convolvulaceae</taxon>
        <taxon>Cuscuteae</taxon>
        <taxon>Cuscuta</taxon>
        <taxon>Cuscuta subgen. Cuscuta</taxon>
    </lineage>
</organism>
<name>A0AAV0C4G5_9ASTE</name>
<dbReference type="Pfam" id="PF00069">
    <property type="entry name" value="Pkinase"/>
    <property type="match status" value="1"/>
</dbReference>
<evidence type="ECO:0000256" key="4">
    <source>
        <dbReference type="ARBA" id="ARBA00022475"/>
    </source>
</evidence>
<evidence type="ECO:0000256" key="5">
    <source>
        <dbReference type="ARBA" id="ARBA00022527"/>
    </source>
</evidence>
<keyword evidence="11" id="KW-0547">Nucleotide-binding</keyword>
<dbReference type="Pfam" id="PF00560">
    <property type="entry name" value="LRR_1"/>
    <property type="match status" value="3"/>
</dbReference>
<evidence type="ECO:0000256" key="1">
    <source>
        <dbReference type="ARBA" id="ARBA00004251"/>
    </source>
</evidence>
<dbReference type="EC" id="2.7.11.1" evidence="3"/>
<reference evidence="21" key="1">
    <citation type="submission" date="2022-07" db="EMBL/GenBank/DDBJ databases">
        <authorList>
            <person name="Macas J."/>
            <person name="Novak P."/>
            <person name="Neumann P."/>
        </authorList>
    </citation>
    <scope>NUCLEOTIDE SEQUENCE</scope>
</reference>
<evidence type="ECO:0000256" key="11">
    <source>
        <dbReference type="ARBA" id="ARBA00022741"/>
    </source>
</evidence>
<keyword evidence="8 18" id="KW-0812">Transmembrane</keyword>
<evidence type="ECO:0000256" key="7">
    <source>
        <dbReference type="ARBA" id="ARBA00022679"/>
    </source>
</evidence>